<reference evidence="1" key="1">
    <citation type="submission" date="2022-07" db="EMBL/GenBank/DDBJ databases">
        <title>Diversity of ethanolamine utilization by human commensal Escherichia coli.</title>
        <authorList>
            <person name="Jubelin G."/>
        </authorList>
    </citation>
    <scope>NUCLEOTIDE SEQUENCE</scope>
    <source>
        <strain evidence="1">S1</strain>
    </source>
</reference>
<sequence>MEEEIAAHWKTGKRLISIRNPLRFQGQYGDEESGLFYNLNRYYDPGIRW</sequence>
<dbReference type="InterPro" id="IPR022385">
    <property type="entry name" value="Rhs_assc_core"/>
</dbReference>
<gene>
    <name evidence="1" type="ORF">NVV43_09280</name>
</gene>
<evidence type="ECO:0000313" key="1">
    <source>
        <dbReference type="EMBL" id="MCR6675801.1"/>
    </source>
</evidence>
<evidence type="ECO:0000313" key="2">
    <source>
        <dbReference type="Proteomes" id="UP001206878"/>
    </source>
</evidence>
<name>A0AAW5MP25_9ESCH</name>
<dbReference type="EMBL" id="JANPXH010000007">
    <property type="protein sequence ID" value="MCR6675801.1"/>
    <property type="molecule type" value="Genomic_DNA"/>
</dbReference>
<dbReference type="AlphaFoldDB" id="A0AAW5MP25"/>
<proteinExistence type="predicted"/>
<protein>
    <submittedName>
        <fullName evidence="1">Uncharacterized protein</fullName>
    </submittedName>
</protein>
<organism evidence="1 2">
    <name type="scientific">Escherichia marmotae</name>
    <dbReference type="NCBI Taxonomy" id="1499973"/>
    <lineage>
        <taxon>Bacteria</taxon>
        <taxon>Pseudomonadati</taxon>
        <taxon>Pseudomonadota</taxon>
        <taxon>Gammaproteobacteria</taxon>
        <taxon>Enterobacterales</taxon>
        <taxon>Enterobacteriaceae</taxon>
        <taxon>Escherichia</taxon>
    </lineage>
</organism>
<accession>A0AAW5MP25</accession>
<dbReference type="NCBIfam" id="TIGR03696">
    <property type="entry name" value="Rhs_assc_core"/>
    <property type="match status" value="1"/>
</dbReference>
<dbReference type="Proteomes" id="UP001206878">
    <property type="component" value="Unassembled WGS sequence"/>
</dbReference>
<dbReference type="Gene3D" id="2.180.10.10">
    <property type="entry name" value="RHS repeat-associated core"/>
    <property type="match status" value="1"/>
</dbReference>
<comment type="caution">
    <text evidence="1">The sequence shown here is derived from an EMBL/GenBank/DDBJ whole genome shotgun (WGS) entry which is preliminary data.</text>
</comment>